<name>A0A0F3PQG1_ANAPH</name>
<dbReference type="Proteomes" id="UP000033722">
    <property type="component" value="Unassembled WGS sequence"/>
</dbReference>
<dbReference type="EMBL" id="LAOD01000029">
    <property type="protein sequence ID" value="KJV82146.1"/>
    <property type="molecule type" value="Genomic_DNA"/>
</dbReference>
<evidence type="ECO:0000313" key="2">
    <source>
        <dbReference type="Proteomes" id="UP000033722"/>
    </source>
</evidence>
<reference evidence="1 2" key="1">
    <citation type="submission" date="2015-01" db="EMBL/GenBank/DDBJ databases">
        <title>Genome Sequencing of Rickettsiales.</title>
        <authorList>
            <person name="Daugherty S.C."/>
            <person name="Su Q."/>
            <person name="Abolude K."/>
            <person name="Beier-Sexton M."/>
            <person name="Carlyon J.A."/>
            <person name="Carter R."/>
            <person name="Day N.P."/>
            <person name="Dumler S.J."/>
            <person name="Dyachenko V."/>
            <person name="Godinez A."/>
            <person name="Kurtti T.J."/>
            <person name="Lichay M."/>
            <person name="Mullins K.E."/>
            <person name="Ott S."/>
            <person name="Pappas-Brown V."/>
            <person name="Paris D.H."/>
            <person name="Patel P."/>
            <person name="Richards A.L."/>
            <person name="Sadzewicz L."/>
            <person name="Sears K."/>
            <person name="Seidman D."/>
            <person name="Sengamalay N."/>
            <person name="Stenos J."/>
            <person name="Tallon L.J."/>
            <person name="Vincent G."/>
            <person name="Fraser C.M."/>
            <person name="Munderloh U."/>
            <person name="Dunning-Hotopp J.C."/>
        </authorList>
    </citation>
    <scope>NUCLEOTIDE SEQUENCE [LARGE SCALE GENOMIC DNA]</scope>
    <source>
        <strain evidence="1 2">CRT53-1</strain>
    </source>
</reference>
<comment type="caution">
    <text evidence="1">The sequence shown here is derived from an EMBL/GenBank/DDBJ whole genome shotgun (WGS) entry which is preliminary data.</text>
</comment>
<dbReference type="AlphaFoldDB" id="A0A0F3PQG1"/>
<protein>
    <submittedName>
        <fullName evidence="1">Uncharacterized protein</fullName>
    </submittedName>
</protein>
<accession>A0A0F3PQG1</accession>
<proteinExistence type="predicted"/>
<evidence type="ECO:0000313" key="1">
    <source>
        <dbReference type="EMBL" id="KJV82146.1"/>
    </source>
</evidence>
<sequence length="91" mass="9888">MSAIHTEQARYTASVPLIERGLLPFKIHNTPALDAIANAPANPTQSVLPVKKLTVIGMSRNAAINAVNIPVMKATEPTHKPLFLTFIPLHR</sequence>
<gene>
    <name evidence="1" type="ORF">APHCRT_1343</name>
</gene>
<organism evidence="1 2">
    <name type="scientific">Anaplasma phagocytophilum str. CRT53-1</name>
    <dbReference type="NCBI Taxonomy" id="1359157"/>
    <lineage>
        <taxon>Bacteria</taxon>
        <taxon>Pseudomonadati</taxon>
        <taxon>Pseudomonadota</taxon>
        <taxon>Alphaproteobacteria</taxon>
        <taxon>Rickettsiales</taxon>
        <taxon>Anaplasmataceae</taxon>
        <taxon>Anaplasma</taxon>
        <taxon>phagocytophilum group</taxon>
    </lineage>
</organism>